<keyword evidence="1" id="KW-0472">Membrane</keyword>
<dbReference type="Proteomes" id="UP000253817">
    <property type="component" value="Unassembled WGS sequence"/>
</dbReference>
<dbReference type="Pfam" id="PF10531">
    <property type="entry name" value="SLBB"/>
    <property type="match status" value="1"/>
</dbReference>
<reference evidence="3 4" key="1">
    <citation type="journal article" date="2018" name="Elife">
        <title>Discovery and characterization of a prevalent human gut bacterial enzyme sufficient for the inactivation of a family of plant toxins.</title>
        <authorList>
            <person name="Koppel N."/>
            <person name="Bisanz J.E."/>
            <person name="Pandelia M.E."/>
            <person name="Turnbaugh P.J."/>
            <person name="Balskus E.P."/>
        </authorList>
    </citation>
    <scope>NUCLEOTIDE SEQUENCE [LARGE SCALE GENOMIC DNA]</scope>
    <source>
        <strain evidence="3 4">DSM 16107</strain>
    </source>
</reference>
<feature type="transmembrane region" description="Helical" evidence="1">
    <location>
        <begin position="21"/>
        <end position="47"/>
    </location>
</feature>
<dbReference type="Pfam" id="PF12836">
    <property type="entry name" value="HHH_3"/>
    <property type="match status" value="1"/>
</dbReference>
<dbReference type="EMBL" id="PPTT01000016">
    <property type="protein sequence ID" value="RDB68375.1"/>
    <property type="molecule type" value="Genomic_DNA"/>
</dbReference>
<evidence type="ECO:0000259" key="2">
    <source>
        <dbReference type="SMART" id="SM00278"/>
    </source>
</evidence>
<sequence length="228" mass="22509">MGFVEQAESWRAKAHLSGVRLPVLVGVTALAALVLIGAGSALVHAAASDGFSVSRDDGVLAQGGEARGNEGEAEAAPVRIAVHVGGAVAEPGVRELDEGARVQDAVDAAGGFAEGAARDALNLARVLVDGEQIVVPTLDEVAAAASGGAGESGTATLEGATTAGGKVNLNRATAAELDALPGVGPSTAEKIVADREANGPFGTVEDLKRVSGIGDKKFADLADLVCVG</sequence>
<evidence type="ECO:0000256" key="1">
    <source>
        <dbReference type="SAM" id="Phobius"/>
    </source>
</evidence>
<dbReference type="InterPro" id="IPR010994">
    <property type="entry name" value="RuvA_2-like"/>
</dbReference>
<dbReference type="InterPro" id="IPR003583">
    <property type="entry name" value="Hlx-hairpin-Hlx_DNA-bd_motif"/>
</dbReference>
<comment type="caution">
    <text evidence="3">The sequence shown here is derived from an EMBL/GenBank/DDBJ whole genome shotgun (WGS) entry which is preliminary data.</text>
</comment>
<dbReference type="SUPFAM" id="SSF47781">
    <property type="entry name" value="RuvA domain 2-like"/>
    <property type="match status" value="1"/>
</dbReference>
<name>A0ABX9HKJ3_9ACTN</name>
<dbReference type="RefSeq" id="WP_114546598.1">
    <property type="nucleotide sequence ID" value="NZ_PPTT01000016.1"/>
</dbReference>
<dbReference type="NCBIfam" id="TIGR00426">
    <property type="entry name" value="competence protein ComEA helix-hairpin-helix repeat region"/>
    <property type="match status" value="1"/>
</dbReference>
<proteinExistence type="predicted"/>
<dbReference type="PANTHER" id="PTHR21180">
    <property type="entry name" value="ENDONUCLEASE/EXONUCLEASE/PHOSPHATASE FAMILY DOMAIN-CONTAINING PROTEIN 1"/>
    <property type="match status" value="1"/>
</dbReference>
<evidence type="ECO:0000313" key="3">
    <source>
        <dbReference type="EMBL" id="RDB68375.1"/>
    </source>
</evidence>
<dbReference type="InterPro" id="IPR019554">
    <property type="entry name" value="Soluble_ligand-bd"/>
</dbReference>
<dbReference type="SMART" id="SM00278">
    <property type="entry name" value="HhH1"/>
    <property type="match status" value="2"/>
</dbReference>
<evidence type="ECO:0000313" key="4">
    <source>
        <dbReference type="Proteomes" id="UP000253817"/>
    </source>
</evidence>
<keyword evidence="1" id="KW-1133">Transmembrane helix</keyword>
<dbReference type="InterPro" id="IPR051675">
    <property type="entry name" value="Endo/Exo/Phosphatase_dom_1"/>
</dbReference>
<keyword evidence="1" id="KW-0812">Transmembrane</keyword>
<dbReference type="Gene3D" id="3.10.560.10">
    <property type="entry name" value="Outer membrane lipoprotein wza domain like"/>
    <property type="match status" value="1"/>
</dbReference>
<feature type="domain" description="Helix-hairpin-helix DNA-binding motif class 1" evidence="2">
    <location>
        <begin position="205"/>
        <end position="224"/>
    </location>
</feature>
<accession>A0ABX9HKJ3</accession>
<dbReference type="PANTHER" id="PTHR21180:SF32">
    <property type="entry name" value="ENDONUCLEASE_EXONUCLEASE_PHOSPHATASE FAMILY DOMAIN-CONTAINING PROTEIN 1"/>
    <property type="match status" value="1"/>
</dbReference>
<keyword evidence="4" id="KW-1185">Reference proteome</keyword>
<dbReference type="InterPro" id="IPR004509">
    <property type="entry name" value="Competence_ComEA_HhH"/>
</dbReference>
<organism evidence="3 4">
    <name type="scientific">Eggerthella sinensis</name>
    <dbReference type="NCBI Taxonomy" id="242230"/>
    <lineage>
        <taxon>Bacteria</taxon>
        <taxon>Bacillati</taxon>
        <taxon>Actinomycetota</taxon>
        <taxon>Coriobacteriia</taxon>
        <taxon>Eggerthellales</taxon>
        <taxon>Eggerthellaceae</taxon>
        <taxon>Eggerthella</taxon>
    </lineage>
</organism>
<feature type="domain" description="Helix-hairpin-helix DNA-binding motif class 1" evidence="2">
    <location>
        <begin position="175"/>
        <end position="194"/>
    </location>
</feature>
<gene>
    <name evidence="3" type="ORF">C1876_10070</name>
</gene>
<dbReference type="Gene3D" id="1.10.150.320">
    <property type="entry name" value="Photosystem II 12 kDa extrinsic protein"/>
    <property type="match status" value="1"/>
</dbReference>
<protein>
    <submittedName>
        <fullName evidence="3">Competence protein ComEA</fullName>
    </submittedName>
</protein>